<protein>
    <submittedName>
        <fullName evidence="2">Transaldolase</fullName>
    </submittedName>
</protein>
<evidence type="ECO:0000313" key="3">
    <source>
        <dbReference type="Proteomes" id="UP000293764"/>
    </source>
</evidence>
<dbReference type="SUPFAM" id="SSF51569">
    <property type="entry name" value="Aldolase"/>
    <property type="match status" value="1"/>
</dbReference>
<proteinExistence type="predicted"/>
<dbReference type="InterPro" id="IPR001585">
    <property type="entry name" value="TAL/FSA"/>
</dbReference>
<gene>
    <name evidence="2" type="ORF">EUA98_00255</name>
</gene>
<keyword evidence="3" id="KW-1185">Reference proteome</keyword>
<sequence>MSTRADVPVAQPTYRIRTLNLPPVVGHEAYVRRVLDQPLTYPTFLELSGVARHLGVTTELKDVVDYFATPAGHTPPGFRIAWAVQSGGLLEADLVRDLSYDVDGALRPTNLLFSADSANPYEIAPIAGLVANLTCNPGIIYDLFLKNPAANVGGVFKDRDEVMAEIGRILGPGCDISVELNNPFDPDFARIMDEVDKFREMLSRWRIVIKVPHTGPVNADNVGQLLSSDKHLDQRWWEPSTVDAFRGHNLALRLREQGIRVNFTLMFEPYQAQLALQARPYFINAFIRHRLMQSTRLADLLDDFAATEDPSVLASLRTYLIQQDYLARTDTDFDLTEARQMAEQIVAYRQVRSAAGVDGLDAVRHNLRVLRSANLPDTRLIVCSMEGPRNYPEIDRLLASDEFADMSRRLVLTAEPGYLARFTSTNQVVSYQRRFMTAAQGQS</sequence>
<dbReference type="GO" id="GO:0005975">
    <property type="term" value="P:carbohydrate metabolic process"/>
    <property type="evidence" value="ECO:0007669"/>
    <property type="project" value="InterPro"/>
</dbReference>
<dbReference type="Pfam" id="PF00923">
    <property type="entry name" value="TAL_FSA"/>
    <property type="match status" value="1"/>
</dbReference>
<dbReference type="Proteomes" id="UP000293764">
    <property type="component" value="Unassembled WGS sequence"/>
</dbReference>
<evidence type="ECO:0000313" key="2">
    <source>
        <dbReference type="EMBL" id="RYV52962.1"/>
    </source>
</evidence>
<dbReference type="EMBL" id="SDWW01000001">
    <property type="protein sequence ID" value="RYV52962.1"/>
    <property type="molecule type" value="Genomic_DNA"/>
</dbReference>
<dbReference type="AlphaFoldDB" id="A0A4Q5N3Y8"/>
<name>A0A4Q5N3Y8_9MICO</name>
<keyword evidence="1" id="KW-0704">Schiff base</keyword>
<comment type="caution">
    <text evidence="2">The sequence shown here is derived from an EMBL/GenBank/DDBJ whole genome shotgun (WGS) entry which is preliminary data.</text>
</comment>
<dbReference type="OrthoDB" id="3837796at2"/>
<accession>A0A4Q5N3Y8</accession>
<dbReference type="Gene3D" id="3.20.20.70">
    <property type="entry name" value="Aldolase class I"/>
    <property type="match status" value="1"/>
</dbReference>
<reference evidence="2 3" key="1">
    <citation type="submission" date="2019-01" db="EMBL/GenBank/DDBJ databases">
        <title>Novel species of Cellulomonas.</title>
        <authorList>
            <person name="Liu Q."/>
            <person name="Xin Y.-H."/>
        </authorList>
    </citation>
    <scope>NUCLEOTIDE SEQUENCE [LARGE SCALE GENOMIC DNA]</scope>
    <source>
        <strain evidence="2 3">HLT2-17</strain>
    </source>
</reference>
<dbReference type="RefSeq" id="WP_130100661.1">
    <property type="nucleotide sequence ID" value="NZ_SDWW01000001.1"/>
</dbReference>
<organism evidence="2 3">
    <name type="scientific">Pengzhenrongella frigida</name>
    <dbReference type="NCBI Taxonomy" id="1259133"/>
    <lineage>
        <taxon>Bacteria</taxon>
        <taxon>Bacillati</taxon>
        <taxon>Actinomycetota</taxon>
        <taxon>Actinomycetes</taxon>
        <taxon>Micrococcales</taxon>
        <taxon>Pengzhenrongella</taxon>
    </lineage>
</organism>
<evidence type="ECO:0000256" key="1">
    <source>
        <dbReference type="ARBA" id="ARBA00023270"/>
    </source>
</evidence>
<dbReference type="InterPro" id="IPR013785">
    <property type="entry name" value="Aldolase_TIM"/>
</dbReference>